<accession>A0A0D0DD36</accession>
<reference evidence="3" key="2">
    <citation type="submission" date="2015-01" db="EMBL/GenBank/DDBJ databases">
        <title>Evolutionary Origins and Diversification of the Mycorrhizal Mutualists.</title>
        <authorList>
            <consortium name="DOE Joint Genome Institute"/>
            <consortium name="Mycorrhizal Genomics Consortium"/>
            <person name="Kohler A."/>
            <person name="Kuo A."/>
            <person name="Nagy L.G."/>
            <person name="Floudas D."/>
            <person name="Copeland A."/>
            <person name="Barry K.W."/>
            <person name="Cichocki N."/>
            <person name="Veneault-Fourrey C."/>
            <person name="LaButti K."/>
            <person name="Lindquist E.A."/>
            <person name="Lipzen A."/>
            <person name="Lundell T."/>
            <person name="Morin E."/>
            <person name="Murat C."/>
            <person name="Riley R."/>
            <person name="Ohm R."/>
            <person name="Sun H."/>
            <person name="Tunlid A."/>
            <person name="Henrissat B."/>
            <person name="Grigoriev I.V."/>
            <person name="Hibbett D.S."/>
            <person name="Martin F."/>
        </authorList>
    </citation>
    <scope>NUCLEOTIDE SEQUENCE [LARGE SCALE GENOMIC DNA]</scope>
    <source>
        <strain evidence="3">Ve08.2h10</strain>
    </source>
</reference>
<reference evidence="2 3" key="1">
    <citation type="submission" date="2014-04" db="EMBL/GenBank/DDBJ databases">
        <authorList>
            <consortium name="DOE Joint Genome Institute"/>
            <person name="Kuo A."/>
            <person name="Kohler A."/>
            <person name="Jargeat P."/>
            <person name="Nagy L.G."/>
            <person name="Floudas D."/>
            <person name="Copeland A."/>
            <person name="Barry K.W."/>
            <person name="Cichocki N."/>
            <person name="Veneault-Fourrey C."/>
            <person name="LaButti K."/>
            <person name="Lindquist E.A."/>
            <person name="Lipzen A."/>
            <person name="Lundell T."/>
            <person name="Morin E."/>
            <person name="Murat C."/>
            <person name="Sun H."/>
            <person name="Tunlid A."/>
            <person name="Henrissat B."/>
            <person name="Grigoriev I.V."/>
            <person name="Hibbett D.S."/>
            <person name="Martin F."/>
            <person name="Nordberg H.P."/>
            <person name="Cantor M.N."/>
            <person name="Hua S.X."/>
        </authorList>
    </citation>
    <scope>NUCLEOTIDE SEQUENCE [LARGE SCALE GENOMIC DNA]</scope>
    <source>
        <strain evidence="2 3">Ve08.2h10</strain>
    </source>
</reference>
<proteinExistence type="predicted"/>
<dbReference type="InParanoid" id="A0A0D0DD36"/>
<protein>
    <recommendedName>
        <fullName evidence="1">DUF6532 domain-containing protein</fullName>
    </recommendedName>
</protein>
<dbReference type="STRING" id="930991.A0A0D0DD36"/>
<feature type="domain" description="DUF6532" evidence="1">
    <location>
        <begin position="9"/>
        <end position="93"/>
    </location>
</feature>
<gene>
    <name evidence="2" type="ORF">PAXRUDRAFT_154333</name>
</gene>
<dbReference type="AlphaFoldDB" id="A0A0D0DD36"/>
<name>A0A0D0DD36_9AGAM</name>
<dbReference type="EMBL" id="KN825664">
    <property type="protein sequence ID" value="KIK82191.1"/>
    <property type="molecule type" value="Genomic_DNA"/>
</dbReference>
<organism evidence="2 3">
    <name type="scientific">Paxillus rubicundulus Ve08.2h10</name>
    <dbReference type="NCBI Taxonomy" id="930991"/>
    <lineage>
        <taxon>Eukaryota</taxon>
        <taxon>Fungi</taxon>
        <taxon>Dikarya</taxon>
        <taxon>Basidiomycota</taxon>
        <taxon>Agaricomycotina</taxon>
        <taxon>Agaricomycetes</taxon>
        <taxon>Agaricomycetidae</taxon>
        <taxon>Boletales</taxon>
        <taxon>Paxilineae</taxon>
        <taxon>Paxillaceae</taxon>
        <taxon>Paxillus</taxon>
    </lineage>
</organism>
<dbReference type="Proteomes" id="UP000054538">
    <property type="component" value="Unassembled WGS sequence"/>
</dbReference>
<sequence length="114" mass="13151">MLIPSLFQACTFDKQQPFRHLIIKDLIISQWFGGKGEGVKYPEAFKGIPLPLLALVECALRSYISGVKASWTINFSGSEFSIRYIFYAQKLDHLRKNSLTWCKGMTKELYRAVW</sequence>
<evidence type="ECO:0000313" key="2">
    <source>
        <dbReference type="EMBL" id="KIK82191.1"/>
    </source>
</evidence>
<evidence type="ECO:0000259" key="1">
    <source>
        <dbReference type="Pfam" id="PF20149"/>
    </source>
</evidence>
<dbReference type="InterPro" id="IPR045341">
    <property type="entry name" value="DUF6532"/>
</dbReference>
<keyword evidence="3" id="KW-1185">Reference proteome</keyword>
<dbReference type="OrthoDB" id="2634476at2759"/>
<dbReference type="HOGENOM" id="CLU_2121841_0_0_1"/>
<evidence type="ECO:0000313" key="3">
    <source>
        <dbReference type="Proteomes" id="UP000054538"/>
    </source>
</evidence>
<dbReference type="Pfam" id="PF20149">
    <property type="entry name" value="DUF6532"/>
    <property type="match status" value="1"/>
</dbReference>